<protein>
    <recommendedName>
        <fullName evidence="2">Fungal-type protein kinase domain-containing protein</fullName>
    </recommendedName>
</protein>
<dbReference type="InParanoid" id="S8F6H8"/>
<dbReference type="PANTHER" id="PTHR38248">
    <property type="entry name" value="FUNK1 6"/>
    <property type="match status" value="1"/>
</dbReference>
<keyword evidence="4" id="KW-1185">Reference proteome</keyword>
<dbReference type="STRING" id="743788.S8F6H8"/>
<feature type="region of interest" description="Disordered" evidence="1">
    <location>
        <begin position="795"/>
        <end position="828"/>
    </location>
</feature>
<dbReference type="OrthoDB" id="2797568at2759"/>
<name>S8F6H8_FOMSC</name>
<feature type="compositionally biased region" description="Polar residues" evidence="1">
    <location>
        <begin position="382"/>
        <end position="391"/>
    </location>
</feature>
<proteinExistence type="predicted"/>
<feature type="domain" description="Fungal-type protein kinase" evidence="2">
    <location>
        <begin position="641"/>
        <end position="689"/>
    </location>
</feature>
<dbReference type="EMBL" id="KE504177">
    <property type="protein sequence ID" value="EPS97245.1"/>
    <property type="molecule type" value="Genomic_DNA"/>
</dbReference>
<dbReference type="InterPro" id="IPR040976">
    <property type="entry name" value="Pkinase_fungal"/>
</dbReference>
<evidence type="ECO:0000313" key="4">
    <source>
        <dbReference type="Proteomes" id="UP000015241"/>
    </source>
</evidence>
<gene>
    <name evidence="3" type="ORF">FOMPIDRAFT_87158</name>
</gene>
<reference evidence="3 4" key="1">
    <citation type="journal article" date="2012" name="Science">
        <title>The Paleozoic origin of enzymatic lignin decomposition reconstructed from 31 fungal genomes.</title>
        <authorList>
            <person name="Floudas D."/>
            <person name="Binder M."/>
            <person name="Riley R."/>
            <person name="Barry K."/>
            <person name="Blanchette R.A."/>
            <person name="Henrissat B."/>
            <person name="Martinez A.T."/>
            <person name="Otillar R."/>
            <person name="Spatafora J.W."/>
            <person name="Yadav J.S."/>
            <person name="Aerts A."/>
            <person name="Benoit I."/>
            <person name="Boyd A."/>
            <person name="Carlson A."/>
            <person name="Copeland A."/>
            <person name="Coutinho P.M."/>
            <person name="de Vries R.P."/>
            <person name="Ferreira P."/>
            <person name="Findley K."/>
            <person name="Foster B."/>
            <person name="Gaskell J."/>
            <person name="Glotzer D."/>
            <person name="Gorecki P."/>
            <person name="Heitman J."/>
            <person name="Hesse C."/>
            <person name="Hori C."/>
            <person name="Igarashi K."/>
            <person name="Jurgens J.A."/>
            <person name="Kallen N."/>
            <person name="Kersten P."/>
            <person name="Kohler A."/>
            <person name="Kuees U."/>
            <person name="Kumar T.K.A."/>
            <person name="Kuo A."/>
            <person name="LaButti K."/>
            <person name="Larrondo L.F."/>
            <person name="Lindquist E."/>
            <person name="Ling A."/>
            <person name="Lombard V."/>
            <person name="Lucas S."/>
            <person name="Lundell T."/>
            <person name="Martin R."/>
            <person name="McLaughlin D.J."/>
            <person name="Morgenstern I."/>
            <person name="Morin E."/>
            <person name="Murat C."/>
            <person name="Nagy L.G."/>
            <person name="Nolan M."/>
            <person name="Ohm R.A."/>
            <person name="Patyshakuliyeva A."/>
            <person name="Rokas A."/>
            <person name="Ruiz-Duenas F.J."/>
            <person name="Sabat G."/>
            <person name="Salamov A."/>
            <person name="Samejima M."/>
            <person name="Schmutz J."/>
            <person name="Slot J.C."/>
            <person name="St John F."/>
            <person name="Stenlid J."/>
            <person name="Sun H."/>
            <person name="Sun S."/>
            <person name="Syed K."/>
            <person name="Tsang A."/>
            <person name="Wiebenga A."/>
            <person name="Young D."/>
            <person name="Pisabarro A."/>
            <person name="Eastwood D.C."/>
            <person name="Martin F."/>
            <person name="Cullen D."/>
            <person name="Grigoriev I.V."/>
            <person name="Hibbett D.S."/>
        </authorList>
    </citation>
    <scope>NUCLEOTIDE SEQUENCE</scope>
    <source>
        <strain evidence="4">FP-58527</strain>
    </source>
</reference>
<organism evidence="3 4">
    <name type="scientific">Fomitopsis schrenkii</name>
    <name type="common">Brown rot fungus</name>
    <dbReference type="NCBI Taxonomy" id="2126942"/>
    <lineage>
        <taxon>Eukaryota</taxon>
        <taxon>Fungi</taxon>
        <taxon>Dikarya</taxon>
        <taxon>Basidiomycota</taxon>
        <taxon>Agaricomycotina</taxon>
        <taxon>Agaricomycetes</taxon>
        <taxon>Polyporales</taxon>
        <taxon>Fomitopsis</taxon>
    </lineage>
</organism>
<feature type="compositionally biased region" description="Acidic residues" evidence="1">
    <location>
        <begin position="805"/>
        <end position="817"/>
    </location>
</feature>
<dbReference type="AlphaFoldDB" id="S8F6H8"/>
<dbReference type="InterPro" id="IPR011009">
    <property type="entry name" value="Kinase-like_dom_sf"/>
</dbReference>
<feature type="region of interest" description="Disordered" evidence="1">
    <location>
        <begin position="230"/>
        <end position="255"/>
    </location>
</feature>
<dbReference type="PANTHER" id="PTHR38248:SF2">
    <property type="entry name" value="FUNK1 11"/>
    <property type="match status" value="1"/>
</dbReference>
<evidence type="ECO:0000256" key="1">
    <source>
        <dbReference type="SAM" id="MobiDB-lite"/>
    </source>
</evidence>
<evidence type="ECO:0000313" key="3">
    <source>
        <dbReference type="EMBL" id="EPS97245.1"/>
    </source>
</evidence>
<feature type="domain" description="Fungal-type protein kinase" evidence="2">
    <location>
        <begin position="503"/>
        <end position="587"/>
    </location>
</feature>
<dbReference type="HOGENOM" id="CLU_010865_0_0_1"/>
<dbReference type="Proteomes" id="UP000015241">
    <property type="component" value="Unassembled WGS sequence"/>
</dbReference>
<dbReference type="SUPFAM" id="SSF56112">
    <property type="entry name" value="Protein kinase-like (PK-like)"/>
    <property type="match status" value="1"/>
</dbReference>
<sequence>MSYDGYSSDEENNGTHYWQTLNKYDIQRLPWTQEIQDKISVFSESVDDFLDVLVPRPGPSKWPSKKSLKNGFKKIDAKGKEVEKYPNVMGGLRNLVQDFQADTKPAFTEGSRCQVPFPFEAWDQDHHYAMPDIIMSLPGNSDAIWMRGWLGISISTVWEIAKSARNLLHTHRLLYAYVVGIYGDQARIYRFDHAAGIVSKAIDLKKDPYPLYDFLWRFCHYEHGGQPASASPQVMALSPAESTGSTRPSTRSMTEPIRVAEQQRTAGPGIFLGIDPTITPASEADCNKVDELLHTSSPPQQPLTNDERISCCQWWVTVVTEYNPDGSAKTTKRYVMYRLRFLTPKLFSLATRVSDAWHETGRMSRDDLEKLVEEYKTFGLSRDNSTTGNDNIHSDVPPPPTTAADNGSEHELDEGTPVPADELVALSNVIPLYGLPHVEAADDLGARQARKLFDRKCKNGKDGPTGAVSPSEADLNSLTLGEAGRPPVYDVYHRTISTWSFRKWRKTARFYERSHMRLVMKTVGRPLSSFKSTKEMVTAIRDALIGHMLAFKARLIHSDLSEGNVMIHDGGMFTGFLLDLDCAFNWMEVLELAGWPVDEATWAMYVNEYNKQVANISRYSPTTKSIPALVAGPEIPPIYVAKQRSSWSQRMKAVERTGTLSFISAELLDTYLAHDVRHDLESAVWPLLSTVLRYTPLVQTVDMQEFELDRYVLYSRYFDATTEFDMLVKKNSAIFYHVESEVKDNKPFTKLIRDLFDLIHIVYEQNVDRRKAGPRMPLTYNSVLTSFNRALASSETIGTKRAREDDDSDDDAADAEDSSPVHKKPLLG</sequence>
<feature type="region of interest" description="Disordered" evidence="1">
    <location>
        <begin position="380"/>
        <end position="415"/>
    </location>
</feature>
<accession>S8F6H8</accession>
<feature type="compositionally biased region" description="Polar residues" evidence="1">
    <location>
        <begin position="240"/>
        <end position="253"/>
    </location>
</feature>
<dbReference type="Pfam" id="PF17667">
    <property type="entry name" value="Pkinase_fungal"/>
    <property type="match status" value="2"/>
</dbReference>
<dbReference type="eggNOG" id="ENOG502SXF9">
    <property type="taxonomic scope" value="Eukaryota"/>
</dbReference>
<evidence type="ECO:0000259" key="2">
    <source>
        <dbReference type="Pfam" id="PF17667"/>
    </source>
</evidence>